<keyword evidence="3" id="KW-1185">Reference proteome</keyword>
<dbReference type="EMBL" id="JAHRHJ020000002">
    <property type="protein sequence ID" value="KAH9324130.1"/>
    <property type="molecule type" value="Genomic_DNA"/>
</dbReference>
<evidence type="ECO:0000313" key="2">
    <source>
        <dbReference type="EMBL" id="KAH9324130.1"/>
    </source>
</evidence>
<comment type="subcellular location">
    <subcellularLocation>
        <location evidence="1">Cytoplasm</location>
        <location evidence="1">Cytoskeleton</location>
    </subcellularLocation>
</comment>
<protein>
    <recommendedName>
        <fullName evidence="1">Dynein light chain</fullName>
    </recommendedName>
</protein>
<dbReference type="PANTHER" id="PTHR11886">
    <property type="entry name" value="DYNEIN LIGHT CHAIN"/>
    <property type="match status" value="1"/>
</dbReference>
<dbReference type="Gene3D" id="3.30.740.10">
    <property type="entry name" value="Protein Inhibitor Of Neuronal Nitric Oxide Synthase"/>
    <property type="match status" value="1"/>
</dbReference>
<dbReference type="SUPFAM" id="SSF54648">
    <property type="entry name" value="DLC"/>
    <property type="match status" value="1"/>
</dbReference>
<keyword evidence="1" id="KW-0505">Motor protein</keyword>
<dbReference type="GO" id="GO:0007017">
    <property type="term" value="P:microtubule-based process"/>
    <property type="evidence" value="ECO:0007669"/>
    <property type="project" value="InterPro"/>
</dbReference>
<comment type="caution">
    <text evidence="2">The sequence shown here is derived from an EMBL/GenBank/DDBJ whole genome shotgun (WGS) entry which is preliminary data.</text>
</comment>
<proteinExistence type="inferred from homology"/>
<dbReference type="GO" id="GO:0045505">
    <property type="term" value="F:dynein intermediate chain binding"/>
    <property type="evidence" value="ECO:0007669"/>
    <property type="project" value="TreeGrafter"/>
</dbReference>
<keyword evidence="1" id="KW-0243">Dynein</keyword>
<accession>A0AA38GLK1</accession>
<dbReference type="Proteomes" id="UP000824469">
    <property type="component" value="Unassembled WGS sequence"/>
</dbReference>
<feature type="non-terminal residue" evidence="2">
    <location>
        <position position="70"/>
    </location>
</feature>
<keyword evidence="1" id="KW-0206">Cytoskeleton</keyword>
<dbReference type="GO" id="GO:0005868">
    <property type="term" value="C:cytoplasmic dynein complex"/>
    <property type="evidence" value="ECO:0007669"/>
    <property type="project" value="TreeGrafter"/>
</dbReference>
<evidence type="ECO:0000313" key="3">
    <source>
        <dbReference type="Proteomes" id="UP000824469"/>
    </source>
</evidence>
<comment type="similarity">
    <text evidence="1">Belongs to the dynein light chain family.</text>
</comment>
<dbReference type="SMART" id="SM01375">
    <property type="entry name" value="Dynein_light"/>
    <property type="match status" value="1"/>
</dbReference>
<dbReference type="OMA" id="DSMQQMA"/>
<organism evidence="2 3">
    <name type="scientific">Taxus chinensis</name>
    <name type="common">Chinese yew</name>
    <name type="synonym">Taxus wallichiana var. chinensis</name>
    <dbReference type="NCBI Taxonomy" id="29808"/>
    <lineage>
        <taxon>Eukaryota</taxon>
        <taxon>Viridiplantae</taxon>
        <taxon>Streptophyta</taxon>
        <taxon>Embryophyta</taxon>
        <taxon>Tracheophyta</taxon>
        <taxon>Spermatophyta</taxon>
        <taxon>Pinopsida</taxon>
        <taxon>Pinidae</taxon>
        <taxon>Conifers II</taxon>
        <taxon>Cupressales</taxon>
        <taxon>Taxaceae</taxon>
        <taxon>Taxus</taxon>
    </lineage>
</organism>
<dbReference type="PANTHER" id="PTHR11886:SF78">
    <property type="entry name" value="DYNEIN LIGHT CHAIN"/>
    <property type="match status" value="1"/>
</dbReference>
<dbReference type="GO" id="GO:0005874">
    <property type="term" value="C:microtubule"/>
    <property type="evidence" value="ECO:0007669"/>
    <property type="project" value="UniProtKB-KW"/>
</dbReference>
<keyword evidence="1" id="KW-0963">Cytoplasm</keyword>
<dbReference type="AlphaFoldDB" id="A0AA38GLK1"/>
<dbReference type="InterPro" id="IPR001372">
    <property type="entry name" value="Dynein_light_chain_typ-1/2"/>
</dbReference>
<name>A0AA38GLK1_TAXCH</name>
<reference evidence="2 3" key="1">
    <citation type="journal article" date="2021" name="Nat. Plants">
        <title>The Taxus genome provides insights into paclitaxel biosynthesis.</title>
        <authorList>
            <person name="Xiong X."/>
            <person name="Gou J."/>
            <person name="Liao Q."/>
            <person name="Li Y."/>
            <person name="Zhou Q."/>
            <person name="Bi G."/>
            <person name="Li C."/>
            <person name="Du R."/>
            <person name="Wang X."/>
            <person name="Sun T."/>
            <person name="Guo L."/>
            <person name="Liang H."/>
            <person name="Lu P."/>
            <person name="Wu Y."/>
            <person name="Zhang Z."/>
            <person name="Ro D.K."/>
            <person name="Shang Y."/>
            <person name="Huang S."/>
            <person name="Yan J."/>
        </authorList>
    </citation>
    <scope>NUCLEOTIDE SEQUENCE [LARGE SCALE GENOMIC DNA]</scope>
    <source>
        <strain evidence="2">Ta-2019</strain>
    </source>
</reference>
<keyword evidence="1" id="KW-0493">Microtubule</keyword>
<gene>
    <name evidence="2" type="ORF">KI387_004308</name>
</gene>
<dbReference type="Pfam" id="PF01221">
    <property type="entry name" value="Dynein_light"/>
    <property type="match status" value="1"/>
</dbReference>
<evidence type="ECO:0000256" key="1">
    <source>
        <dbReference type="RuleBase" id="RU365010"/>
    </source>
</evidence>
<sequence length="70" mass="7806">MLEGRAIVGETDMSQKMQDYALLCASAALDLHEVTDYEAIARFIKKKFDEAYGVAWQCIVGFNFGSSITH</sequence>
<dbReference type="InterPro" id="IPR037177">
    <property type="entry name" value="DLC_sf"/>
</dbReference>